<dbReference type="Proteomes" id="UP000711995">
    <property type="component" value="Unassembled WGS sequence"/>
</dbReference>
<dbReference type="RefSeq" id="WP_167700978.1">
    <property type="nucleotide sequence ID" value="NZ_CP118175.1"/>
</dbReference>
<accession>A0A968GB10</accession>
<evidence type="ECO:0000313" key="2">
    <source>
        <dbReference type="Proteomes" id="UP000711995"/>
    </source>
</evidence>
<reference evidence="1 2" key="1">
    <citation type="submission" date="2020-03" db="EMBL/GenBank/DDBJ databases">
        <title>Spirochaetal bacteria isolated from arthropods constitute a novel genus Entomospira genus novum within the order Spirochaetales.</title>
        <authorList>
            <person name="Grana-Miraglia L."/>
            <person name="Sikutova S."/>
            <person name="Fingerle V."/>
            <person name="Sing A."/>
            <person name="Castillo-Ramirez S."/>
            <person name="Margos G."/>
            <person name="Rudolf I."/>
        </authorList>
    </citation>
    <scope>NUCLEOTIDE SEQUENCE [LARGE SCALE GENOMIC DNA]</scope>
    <source>
        <strain evidence="1 2">BR193</strain>
    </source>
</reference>
<comment type="caution">
    <text evidence="1">The sequence shown here is derived from an EMBL/GenBank/DDBJ whole genome shotgun (WGS) entry which is preliminary data.</text>
</comment>
<protein>
    <submittedName>
        <fullName evidence="1">Uncharacterized protein</fullName>
    </submittedName>
</protein>
<keyword evidence="2" id="KW-1185">Reference proteome</keyword>
<evidence type="ECO:0000313" key="1">
    <source>
        <dbReference type="EMBL" id="NIZ41361.1"/>
    </source>
</evidence>
<dbReference type="AlphaFoldDB" id="A0A968GB10"/>
<dbReference type="EMBL" id="JAATLJ010000002">
    <property type="protein sequence ID" value="NIZ41361.1"/>
    <property type="molecule type" value="Genomic_DNA"/>
</dbReference>
<name>A0A968GB10_9SPIO</name>
<sequence length="516" mass="60412">MFLTAPSTHLQDPLSMAVSYYQQAFTQPYPRYAMKVADQWRFIDNKLGWHQTRDHITHKHIIGTLGRWYPHYGILDFDNVSLQYVKQTQRQLGLNTRNSQIFTSESKNSYHLYFKPRKKGDCVTLRYYQKAMNLATNYCEVYPQANRVIRLPFGRHQYYVDGQSIKSINYIEGMQLLDQLEDFELSHIAYSPDYDDASLLSSNAPLQGMMSGWKQEGFEYLQTGLTAFGSRLEATKRVIYFYWTQNLTPEICKQETKHWIKEKNNGLSKDWNHHPLKVYQQIDQLTEWLYSSFIRHQIMPDLPNLMSMGFLTKKTVLQVLQASRGQLPKMKFIAKILSYLQASGGNLPRSIHRDKLVSWSSERTYLRHLEDLDQEGIIKRSHSYSTGNYAKRITLLQPKEDPTQMIAKTSDADRPADCLQEWIPAVISQKEYFHTQKHFGLLSRTIHQQIHTIWGDKIASTPHLQSRSPHATAVKHYRAKYPQASQKETAIALSISIATVKRYWRDFDQKYHPQKK</sequence>
<organism evidence="1 2">
    <name type="scientific">Entomospira entomophila</name>
    <dbReference type="NCBI Taxonomy" id="2719988"/>
    <lineage>
        <taxon>Bacteria</taxon>
        <taxon>Pseudomonadati</taxon>
        <taxon>Spirochaetota</taxon>
        <taxon>Spirochaetia</taxon>
        <taxon>Spirochaetales</taxon>
        <taxon>Spirochaetaceae</taxon>
        <taxon>Entomospira</taxon>
    </lineage>
</organism>
<proteinExistence type="predicted"/>
<gene>
    <name evidence="1" type="ORF">HCT14_07565</name>
</gene>